<accession>A0ABY6HJB1</accession>
<evidence type="ECO:0000313" key="1">
    <source>
        <dbReference type="EMBL" id="UYO64380.1"/>
    </source>
</evidence>
<dbReference type="EMBL" id="CP087994">
    <property type="protein sequence ID" value="UYO64380.1"/>
    <property type="molecule type" value="Genomic_DNA"/>
</dbReference>
<proteinExistence type="predicted"/>
<reference evidence="1" key="1">
    <citation type="submission" date="2021-11" db="EMBL/GenBank/DDBJ databases">
        <title>Isoprene-degrading acetogen.</title>
        <authorList>
            <person name="Yang Y."/>
            <person name="Jin H."/>
            <person name="Yan J."/>
        </authorList>
    </citation>
    <scope>NUCLEOTIDE SEQUENCE</scope>
    <source>
        <strain evidence="1">Berkeley</strain>
    </source>
</reference>
<dbReference type="Proteomes" id="UP001163550">
    <property type="component" value="Chromosome"/>
</dbReference>
<dbReference type="RefSeq" id="WP_228881983.1">
    <property type="nucleotide sequence ID" value="NZ_CABIIK010000042.1"/>
</dbReference>
<sequence length="88" mass="10364">MNLSKITQSHKEKFNIKITKAVTTYDRESGKKIRKEILDDVQEVDQRVFFMPILESLSQKVLKEAVIEMKNDLYGREYGLDPEEEIDE</sequence>
<gene>
    <name evidence="1" type="ORF">LNN31_08150</name>
</gene>
<evidence type="ECO:0000313" key="2">
    <source>
        <dbReference type="Proteomes" id="UP001163550"/>
    </source>
</evidence>
<name>A0ABY6HJB1_9FIRM</name>
<protein>
    <submittedName>
        <fullName evidence="1">Uncharacterized protein</fullName>
    </submittedName>
</protein>
<keyword evidence="2" id="KW-1185">Reference proteome</keyword>
<organism evidence="1 2">
    <name type="scientific">Acetobacterium wieringae</name>
    <dbReference type="NCBI Taxonomy" id="52694"/>
    <lineage>
        <taxon>Bacteria</taxon>
        <taxon>Bacillati</taxon>
        <taxon>Bacillota</taxon>
        <taxon>Clostridia</taxon>
        <taxon>Eubacteriales</taxon>
        <taxon>Eubacteriaceae</taxon>
        <taxon>Acetobacterium</taxon>
    </lineage>
</organism>